<dbReference type="InterPro" id="IPR004797">
    <property type="entry name" value="Competence_ComEC/Rec2"/>
</dbReference>
<protein>
    <submittedName>
        <fullName evidence="8">ComEC family protein</fullName>
    </submittedName>
</protein>
<evidence type="ECO:0000256" key="3">
    <source>
        <dbReference type="ARBA" id="ARBA00022692"/>
    </source>
</evidence>
<evidence type="ECO:0000256" key="4">
    <source>
        <dbReference type="ARBA" id="ARBA00022989"/>
    </source>
</evidence>
<dbReference type="GO" id="GO:0005886">
    <property type="term" value="C:plasma membrane"/>
    <property type="evidence" value="ECO:0007669"/>
    <property type="project" value="UniProtKB-SubCell"/>
</dbReference>
<feature type="transmembrane region" description="Helical" evidence="6">
    <location>
        <begin position="334"/>
        <end position="353"/>
    </location>
</feature>
<evidence type="ECO:0000256" key="2">
    <source>
        <dbReference type="ARBA" id="ARBA00022475"/>
    </source>
</evidence>
<feature type="transmembrane region" description="Helical" evidence="6">
    <location>
        <begin position="29"/>
        <end position="45"/>
    </location>
</feature>
<dbReference type="Proteomes" id="UP000585363">
    <property type="component" value="Unassembled WGS sequence"/>
</dbReference>
<evidence type="ECO:0000259" key="7">
    <source>
        <dbReference type="SMART" id="SM00849"/>
    </source>
</evidence>
<dbReference type="CDD" id="cd07731">
    <property type="entry name" value="ComA-like_MBL-fold"/>
    <property type="match status" value="1"/>
</dbReference>
<sequence>MIKITLSQLALALITGILPLTVLPVLPDLTLGIVLLLITAIAGYLPYRLSKLLCIALAAFLWATVNAQQILQQTDDFSGRKQQVVAEVITPFLQREDKHNLLIALKEINGQRVFPPLAARISSEDLPADYCAGQRWLLTLSLRPVHSQLNLGGFDGQRWAVANRQTLNGHVDAATPLTTACTARQRVISAVQRQLTGVDNMPILLALAFGERSLLDSPLAQLFKMTGTAHLMAISGLHIGVAALIGWLLARAIQYLLPIRWIDYRFPLLLSGITMLYYTWLSGVNPPAMRAAVAISLWLLLRLFRVHCHPWQVWLWGVALLMCSDPLNILSDSFWLSCFAVAALIFWFQWVPLAARFSRHWYWAWLRWGHLQLGMTFLLLPMQIALFHGLSLASFFANLWAVPIVSLVTVPLVLAALFLNHLPFDMALSLNAVLWWAADRSLSWMLTGLWRAEIYWLPLGESTLVLGVTGWLGVILWRMGWLYSYPLNVLTLCVLIFCWRQSSYREKENWRVDMLDVGHGLAVLIEKNGRAVLYDTGNRWEGGSQAEMQILPYLQWRNLAVEQIIISHSHLDHHGGTDRISAAFPEATIRASFQGYSPCRQGQQWHWQGLLFTVLWPPSTHDHAGNNQSCVLRVSDGTFSLLLTGDIEREAETLLVKYQRSHLAVNLLQVPHHGSRTSSIGPFLRASRPEVAMASASRFNRWRLPAQKIKQSYRENGVIWRDTARSGQLSAFFFNNYWAIKGLREQLMPRWYHQWFGVGDDNE</sequence>
<proteinExistence type="predicted"/>
<feature type="transmembrane region" description="Helical" evidence="6">
    <location>
        <begin position="399"/>
        <end position="419"/>
    </location>
</feature>
<dbReference type="Pfam" id="PF03772">
    <property type="entry name" value="Competence"/>
    <property type="match status" value="1"/>
</dbReference>
<reference evidence="8 9" key="1">
    <citation type="submission" date="2020-01" db="EMBL/GenBank/DDBJ databases">
        <authorList>
            <person name="Lee S.D."/>
        </authorList>
    </citation>
    <scope>NUCLEOTIDE SEQUENCE [LARGE SCALE GENOMIC DNA]</scope>
    <source>
        <strain evidence="8 9">SAP-1</strain>
    </source>
</reference>
<evidence type="ECO:0000256" key="5">
    <source>
        <dbReference type="ARBA" id="ARBA00023136"/>
    </source>
</evidence>
<keyword evidence="9" id="KW-1185">Reference proteome</keyword>
<accession>A0A848MIS4</accession>
<organism evidence="8 9">
    <name type="scientific">Rouxiella aceris</name>
    <dbReference type="NCBI Taxonomy" id="2703884"/>
    <lineage>
        <taxon>Bacteria</taxon>
        <taxon>Pseudomonadati</taxon>
        <taxon>Pseudomonadota</taxon>
        <taxon>Gammaproteobacteria</taxon>
        <taxon>Enterobacterales</taxon>
        <taxon>Yersiniaceae</taxon>
        <taxon>Rouxiella</taxon>
    </lineage>
</organism>
<dbReference type="GO" id="GO:0030420">
    <property type="term" value="P:establishment of competence for transformation"/>
    <property type="evidence" value="ECO:0007669"/>
    <property type="project" value="InterPro"/>
</dbReference>
<dbReference type="Pfam" id="PF13567">
    <property type="entry name" value="DUF4131"/>
    <property type="match status" value="1"/>
</dbReference>
<feature type="transmembrane region" description="Helical" evidence="6">
    <location>
        <begin position="229"/>
        <end position="250"/>
    </location>
</feature>
<name>A0A848MIS4_9GAMM</name>
<dbReference type="NCBIfam" id="TIGR00361">
    <property type="entry name" value="ComEC_Rec2"/>
    <property type="match status" value="1"/>
</dbReference>
<feature type="transmembrane region" description="Helical" evidence="6">
    <location>
        <begin position="365"/>
        <end position="387"/>
    </location>
</feature>
<dbReference type="AlphaFoldDB" id="A0A848MIS4"/>
<dbReference type="Gene3D" id="3.60.15.10">
    <property type="entry name" value="Ribonuclease Z/Hydroxyacylglutathione hydrolase-like"/>
    <property type="match status" value="1"/>
</dbReference>
<dbReference type="NCBIfam" id="TIGR00360">
    <property type="entry name" value="ComEC_N-term"/>
    <property type="match status" value="1"/>
</dbReference>
<evidence type="ECO:0000256" key="1">
    <source>
        <dbReference type="ARBA" id="ARBA00004651"/>
    </source>
</evidence>
<evidence type="ECO:0000256" key="6">
    <source>
        <dbReference type="SAM" id="Phobius"/>
    </source>
</evidence>
<dbReference type="InterPro" id="IPR004477">
    <property type="entry name" value="ComEC_N"/>
</dbReference>
<keyword evidence="3 6" id="KW-0812">Transmembrane</keyword>
<reference evidence="8 9" key="2">
    <citation type="submission" date="2020-06" db="EMBL/GenBank/DDBJ databases">
        <title>Polyphasic characterization of a Rahnella strain isolated from tree sap.</title>
        <authorList>
            <person name="Kim I.S."/>
        </authorList>
    </citation>
    <scope>NUCLEOTIDE SEQUENCE [LARGE SCALE GENOMIC DNA]</scope>
    <source>
        <strain evidence="8 9">SAP-1</strain>
    </source>
</reference>
<dbReference type="EMBL" id="JAADJU010000004">
    <property type="protein sequence ID" value="NMP27103.1"/>
    <property type="molecule type" value="Genomic_DNA"/>
</dbReference>
<dbReference type="NCBIfam" id="NF008580">
    <property type="entry name" value="PRK11539.1"/>
    <property type="match status" value="1"/>
</dbReference>
<dbReference type="InterPro" id="IPR001279">
    <property type="entry name" value="Metallo-B-lactamas"/>
</dbReference>
<dbReference type="InterPro" id="IPR025405">
    <property type="entry name" value="DUF4131"/>
</dbReference>
<keyword evidence="2" id="KW-1003">Cell membrane</keyword>
<dbReference type="Pfam" id="PF00753">
    <property type="entry name" value="Lactamase_B"/>
    <property type="match status" value="1"/>
</dbReference>
<dbReference type="SMART" id="SM00849">
    <property type="entry name" value="Lactamase_B"/>
    <property type="match status" value="1"/>
</dbReference>
<keyword evidence="4 6" id="KW-1133">Transmembrane helix</keyword>
<dbReference type="InterPro" id="IPR035681">
    <property type="entry name" value="ComA-like_MBL"/>
</dbReference>
<dbReference type="SUPFAM" id="SSF56281">
    <property type="entry name" value="Metallo-hydrolase/oxidoreductase"/>
    <property type="match status" value="1"/>
</dbReference>
<feature type="transmembrane region" description="Helical" evidence="6">
    <location>
        <begin position="454"/>
        <end position="476"/>
    </location>
</feature>
<feature type="transmembrane region" description="Helical" evidence="6">
    <location>
        <begin position="262"/>
        <end position="281"/>
    </location>
</feature>
<dbReference type="PANTHER" id="PTHR30619:SF1">
    <property type="entry name" value="RECOMBINATION PROTEIN 2"/>
    <property type="match status" value="1"/>
</dbReference>
<comment type="subcellular location">
    <subcellularLocation>
        <location evidence="1">Cell membrane</location>
        <topology evidence="1">Multi-pass membrane protein</topology>
    </subcellularLocation>
</comment>
<feature type="domain" description="Metallo-beta-lactamase" evidence="7">
    <location>
        <begin position="519"/>
        <end position="698"/>
    </location>
</feature>
<dbReference type="RefSeq" id="WP_169402787.1">
    <property type="nucleotide sequence ID" value="NZ_JAADJU010000004.1"/>
</dbReference>
<dbReference type="InterPro" id="IPR052159">
    <property type="entry name" value="Competence_DNA_uptake"/>
</dbReference>
<feature type="transmembrane region" description="Helical" evidence="6">
    <location>
        <begin position="482"/>
        <end position="499"/>
    </location>
</feature>
<gene>
    <name evidence="8" type="ORF">GW590_09530</name>
</gene>
<evidence type="ECO:0000313" key="9">
    <source>
        <dbReference type="Proteomes" id="UP000585363"/>
    </source>
</evidence>
<dbReference type="PANTHER" id="PTHR30619">
    <property type="entry name" value="DNA INTERNALIZATION/COMPETENCE PROTEIN COMEC/REC2"/>
    <property type="match status" value="1"/>
</dbReference>
<keyword evidence="5 6" id="KW-0472">Membrane</keyword>
<comment type="caution">
    <text evidence="8">The sequence shown here is derived from an EMBL/GenBank/DDBJ whole genome shotgun (WGS) entry which is preliminary data.</text>
</comment>
<evidence type="ECO:0000313" key="8">
    <source>
        <dbReference type="EMBL" id="NMP27103.1"/>
    </source>
</evidence>
<dbReference type="InterPro" id="IPR036866">
    <property type="entry name" value="RibonucZ/Hydroxyglut_hydro"/>
</dbReference>